<keyword evidence="3" id="KW-1185">Reference proteome</keyword>
<feature type="region of interest" description="Disordered" evidence="1">
    <location>
        <begin position="525"/>
        <end position="553"/>
    </location>
</feature>
<gene>
    <name evidence="2" type="ORF">SeMB42_g05281</name>
</gene>
<feature type="region of interest" description="Disordered" evidence="1">
    <location>
        <begin position="214"/>
        <end position="234"/>
    </location>
</feature>
<evidence type="ECO:0000256" key="1">
    <source>
        <dbReference type="SAM" id="MobiDB-lite"/>
    </source>
</evidence>
<accession>A0A507CSK5</accession>
<dbReference type="Proteomes" id="UP000317494">
    <property type="component" value="Unassembled WGS sequence"/>
</dbReference>
<protein>
    <submittedName>
        <fullName evidence="2">Uncharacterized protein</fullName>
    </submittedName>
</protein>
<sequence length="616" mass="68052">MVIPHVIGLPMHAHIDIESRLDRKHPGSIGLETEVEPTCEPKYESFRFKVIPCGLCKVLLRELQSGVQAAQQAKMESERKHFLAIGAESIEAEAQDTETVQPLKDEQADPFFLPQLFAEMPQARDQTTRSLQLVPDRAGSVKDDSTIGVTPQSEVTRADNEDNGWDAARTASIMEPMGDGRRTDNDHDTNMLKTGGQESELELSTDYVADDHQNVENDETGGVPPSVPGSESRPGIFREVTLVDSHDRASDETSIAKDMSIVSDVPPSGSLEIVGDDVSIEDDESYEYDGFYEDAGYYKDDSFFEYDAAMPDFTMVKAWLGGRAPAGLELGVNTDYDPADGSFSVWKEQIALAHGLLNALFGQMKQKPKLDKSELELLQSGLLADYFVFMKGNPPGHAWDDIRNNGHLKGYSEVCLLFLQLLTGVHTYRLARSNVLRKKGFDIPIDMNAYGLVKDVIRKQSEYVAMLPGASDEQYAAIKESIIQTDADTVTQYGELQCQQAQEETERENSQRLIGSVQAVQDDGDDRCWRLRPTSPPHHDPSSIASTSDHGRSCDIRSCRKAIGGPRSSGSRRQLGSVLILHLIPFLHFSCMMSKHTPPANSPLNTSTSPPLSLDM</sequence>
<evidence type="ECO:0000313" key="3">
    <source>
        <dbReference type="Proteomes" id="UP000317494"/>
    </source>
</evidence>
<dbReference type="VEuPathDB" id="FungiDB:SeMB42_g05281"/>
<proteinExistence type="predicted"/>
<comment type="caution">
    <text evidence="2">The sequence shown here is derived from an EMBL/GenBank/DDBJ whole genome shotgun (WGS) entry which is preliminary data.</text>
</comment>
<organism evidence="2 3">
    <name type="scientific">Synchytrium endobioticum</name>
    <dbReference type="NCBI Taxonomy" id="286115"/>
    <lineage>
        <taxon>Eukaryota</taxon>
        <taxon>Fungi</taxon>
        <taxon>Fungi incertae sedis</taxon>
        <taxon>Chytridiomycota</taxon>
        <taxon>Chytridiomycota incertae sedis</taxon>
        <taxon>Chytridiomycetes</taxon>
        <taxon>Synchytriales</taxon>
        <taxon>Synchytriaceae</taxon>
        <taxon>Synchytrium</taxon>
    </lineage>
</organism>
<dbReference type="EMBL" id="QEAN01000245">
    <property type="protein sequence ID" value="TPX42095.1"/>
    <property type="molecule type" value="Genomic_DNA"/>
</dbReference>
<reference evidence="2 3" key="1">
    <citation type="journal article" date="2019" name="Sci. Rep.">
        <title>Comparative genomics of chytrid fungi reveal insights into the obligate biotrophic and pathogenic lifestyle of Synchytrium endobioticum.</title>
        <authorList>
            <person name="van de Vossenberg B.T.L.H."/>
            <person name="Warris S."/>
            <person name="Nguyen H.D.T."/>
            <person name="van Gent-Pelzer M.P.E."/>
            <person name="Joly D.L."/>
            <person name="van de Geest H.C."/>
            <person name="Bonants P.J.M."/>
            <person name="Smith D.S."/>
            <person name="Levesque C.A."/>
            <person name="van der Lee T.A.J."/>
        </authorList>
    </citation>
    <scope>NUCLEOTIDE SEQUENCE [LARGE SCALE GENOMIC DNA]</scope>
    <source>
        <strain evidence="2 3">MB42</strain>
    </source>
</reference>
<dbReference type="AlphaFoldDB" id="A0A507CSK5"/>
<evidence type="ECO:0000313" key="2">
    <source>
        <dbReference type="EMBL" id="TPX42095.1"/>
    </source>
</evidence>
<name>A0A507CSK5_9FUNG</name>